<evidence type="ECO:0000313" key="9">
    <source>
        <dbReference type="Proteomes" id="UP001166291"/>
    </source>
</evidence>
<name>A0ABS6VM84_9GAMM</name>
<feature type="transmembrane region" description="Helical" evidence="6">
    <location>
        <begin position="79"/>
        <end position="101"/>
    </location>
</feature>
<comment type="subcellular location">
    <subcellularLocation>
        <location evidence="1">Cell membrane</location>
        <topology evidence="1">Multi-pass membrane protein</topology>
    </subcellularLocation>
</comment>
<dbReference type="EMBL" id="JAHWDQ010000001">
    <property type="protein sequence ID" value="MBW2939427.1"/>
    <property type="molecule type" value="Genomic_DNA"/>
</dbReference>
<feature type="transmembrane region" description="Helical" evidence="6">
    <location>
        <begin position="252"/>
        <end position="274"/>
    </location>
</feature>
<dbReference type="Proteomes" id="UP001166291">
    <property type="component" value="Unassembled WGS sequence"/>
</dbReference>
<protein>
    <submittedName>
        <fullName evidence="8">Type II secretion system F family protein</fullName>
    </submittedName>
</protein>
<dbReference type="Pfam" id="PF00482">
    <property type="entry name" value="T2SSF"/>
    <property type="match status" value="1"/>
</dbReference>
<evidence type="ECO:0000313" key="8">
    <source>
        <dbReference type="EMBL" id="MBW2939427.1"/>
    </source>
</evidence>
<evidence type="ECO:0000259" key="7">
    <source>
        <dbReference type="Pfam" id="PF00482"/>
    </source>
</evidence>
<feature type="transmembrane region" description="Helical" evidence="6">
    <location>
        <begin position="107"/>
        <end position="127"/>
    </location>
</feature>
<evidence type="ECO:0000256" key="5">
    <source>
        <dbReference type="ARBA" id="ARBA00023136"/>
    </source>
</evidence>
<sequence>MVPVSIVVMYVSIYGIREEVPGDERDYLDPLPKSLRRVWPIVNMFSYYVGDKLPVEWLVFYKKHLERAGLNYMMGSTQYFGLQLTAATVMAGVAALCGYMLGAIDYLYVATGFLLGFLMPLISVNDFKKRRERELVKSLPVYLDFLTMATQAGLNMSSAIAQSVDKGPESPLKTEFKKCMRDLRAGVPRSEAFRLMADRLSLSEINAFVTTVIQAEKTGASIGDALKVQADQRRIERFQKAEKLAMEAPVKLIFPLVVFIFPTTFIIIFFPIGMKLMEAF</sequence>
<dbReference type="PANTHER" id="PTHR35007">
    <property type="entry name" value="INTEGRAL MEMBRANE PROTEIN-RELATED"/>
    <property type="match status" value="1"/>
</dbReference>
<accession>A0ABS6VM84</accession>
<gene>
    <name evidence="8" type="ORF">KXJ70_01465</name>
</gene>
<dbReference type="RefSeq" id="WP_219041685.1">
    <property type="nucleotide sequence ID" value="NZ_JAHWDQ010000001.1"/>
</dbReference>
<evidence type="ECO:0000256" key="2">
    <source>
        <dbReference type="ARBA" id="ARBA00022475"/>
    </source>
</evidence>
<evidence type="ECO:0000256" key="1">
    <source>
        <dbReference type="ARBA" id="ARBA00004651"/>
    </source>
</evidence>
<evidence type="ECO:0000256" key="3">
    <source>
        <dbReference type="ARBA" id="ARBA00022692"/>
    </source>
</evidence>
<organism evidence="8 9">
    <name type="scientific">Zhongshania aquimaris</name>
    <dbReference type="NCBI Taxonomy" id="2857107"/>
    <lineage>
        <taxon>Bacteria</taxon>
        <taxon>Pseudomonadati</taxon>
        <taxon>Pseudomonadota</taxon>
        <taxon>Gammaproteobacteria</taxon>
        <taxon>Cellvibrionales</taxon>
        <taxon>Spongiibacteraceae</taxon>
        <taxon>Zhongshania</taxon>
    </lineage>
</organism>
<keyword evidence="5 6" id="KW-0472">Membrane</keyword>
<keyword evidence="2" id="KW-1003">Cell membrane</keyword>
<evidence type="ECO:0000256" key="4">
    <source>
        <dbReference type="ARBA" id="ARBA00022989"/>
    </source>
</evidence>
<keyword evidence="9" id="KW-1185">Reference proteome</keyword>
<dbReference type="PANTHER" id="PTHR35007:SF2">
    <property type="entry name" value="PILUS ASSEMBLE PROTEIN"/>
    <property type="match status" value="1"/>
</dbReference>
<dbReference type="InterPro" id="IPR018076">
    <property type="entry name" value="T2SS_GspF_dom"/>
</dbReference>
<feature type="domain" description="Type II secretion system protein GspF" evidence="7">
    <location>
        <begin position="143"/>
        <end position="268"/>
    </location>
</feature>
<keyword evidence="3 6" id="KW-0812">Transmembrane</keyword>
<proteinExistence type="predicted"/>
<evidence type="ECO:0000256" key="6">
    <source>
        <dbReference type="SAM" id="Phobius"/>
    </source>
</evidence>
<comment type="caution">
    <text evidence="8">The sequence shown here is derived from an EMBL/GenBank/DDBJ whole genome shotgun (WGS) entry which is preliminary data.</text>
</comment>
<reference evidence="8" key="1">
    <citation type="submission" date="2021-07" db="EMBL/GenBank/DDBJ databases">
        <title>Zhongshania sp. CAU 1632 isolated from seawater.</title>
        <authorList>
            <person name="Kim W."/>
        </authorList>
    </citation>
    <scope>NUCLEOTIDE SEQUENCE</scope>
    <source>
        <strain evidence="8">CAU 1632</strain>
    </source>
</reference>
<keyword evidence="4 6" id="KW-1133">Transmembrane helix</keyword>